<keyword evidence="3" id="KW-1185">Reference proteome</keyword>
<dbReference type="AlphaFoldDB" id="A0A835M8Q3"/>
<evidence type="ECO:0000259" key="1">
    <source>
        <dbReference type="Pfam" id="PF08268"/>
    </source>
</evidence>
<dbReference type="NCBIfam" id="TIGR01640">
    <property type="entry name" value="F_box_assoc_1"/>
    <property type="match status" value="1"/>
</dbReference>
<dbReference type="InterPro" id="IPR013187">
    <property type="entry name" value="F-box-assoc_dom_typ3"/>
</dbReference>
<accession>A0A835M8Q3</accession>
<gene>
    <name evidence="2" type="ORF">IFM89_013222</name>
</gene>
<dbReference type="Proteomes" id="UP000631114">
    <property type="component" value="Unassembled WGS sequence"/>
</dbReference>
<comment type="caution">
    <text evidence="2">The sequence shown here is derived from an EMBL/GenBank/DDBJ whole genome shotgun (WGS) entry which is preliminary data.</text>
</comment>
<dbReference type="PANTHER" id="PTHR31672:SF13">
    <property type="entry name" value="F-BOX PROTEIN CPR30-LIKE"/>
    <property type="match status" value="1"/>
</dbReference>
<name>A0A835M8Q3_9MAGN</name>
<dbReference type="InterPro" id="IPR050796">
    <property type="entry name" value="SCF_F-box_component"/>
</dbReference>
<dbReference type="PANTHER" id="PTHR31672">
    <property type="entry name" value="BNACNNG10540D PROTEIN"/>
    <property type="match status" value="1"/>
</dbReference>
<dbReference type="EMBL" id="JADFTS010000002">
    <property type="protein sequence ID" value="KAF9620557.1"/>
    <property type="molecule type" value="Genomic_DNA"/>
</dbReference>
<dbReference type="InterPro" id="IPR017451">
    <property type="entry name" value="F-box-assoc_interact_dom"/>
</dbReference>
<sequence length="398" mass="44649">MSFSRLFDPLSNVAGANIVHNIAMRAGEYGLIHCSIIFGAFLGHPYSWVPVNCRIGSEDSNPDLGQKDFLDRNWLFVSPYGIDAPKNNPMGPNAPSLSGLGCTRVKQFHPDVRKDSGNTDIMIRRVIKAYKRDLGASKNYHYWRGQSGFAFDVTTRTFKVVYSLVCGYDGYICTTVYMYTLGSGTWRAVDFVPAILRFRPDSSQVLLHGVLHWLTDNVDDPYKGCIGAINIATEKFDTIRPPLVKTNERKLAKYAILGTLGGYLTLFFDIFDDQFAIWVRKDYRRANFWTQQYFIKKETLGPLWSVPLKMFRMMKNGSVLLQGSDVLGYYDLEKKEFQPIPIHGVPSQSDQFEAVVHRGSLASPARIARGCYCWFDASLTMGTGWAGAGSIVGNSGDK</sequence>
<proteinExistence type="predicted"/>
<protein>
    <recommendedName>
        <fullName evidence="1">F-box associated beta-propeller type 3 domain-containing protein</fullName>
    </recommendedName>
</protein>
<reference evidence="2 3" key="1">
    <citation type="submission" date="2020-10" db="EMBL/GenBank/DDBJ databases">
        <title>The Coptis chinensis genome and diversification of protoberbering-type alkaloids.</title>
        <authorList>
            <person name="Wang B."/>
            <person name="Shu S."/>
            <person name="Song C."/>
            <person name="Liu Y."/>
        </authorList>
    </citation>
    <scope>NUCLEOTIDE SEQUENCE [LARGE SCALE GENOMIC DNA]</scope>
    <source>
        <strain evidence="2">HL-2020</strain>
        <tissue evidence="2">Leaf</tissue>
    </source>
</reference>
<evidence type="ECO:0000313" key="3">
    <source>
        <dbReference type="Proteomes" id="UP000631114"/>
    </source>
</evidence>
<dbReference type="OrthoDB" id="408631at2759"/>
<organism evidence="2 3">
    <name type="scientific">Coptis chinensis</name>
    <dbReference type="NCBI Taxonomy" id="261450"/>
    <lineage>
        <taxon>Eukaryota</taxon>
        <taxon>Viridiplantae</taxon>
        <taxon>Streptophyta</taxon>
        <taxon>Embryophyta</taxon>
        <taxon>Tracheophyta</taxon>
        <taxon>Spermatophyta</taxon>
        <taxon>Magnoliopsida</taxon>
        <taxon>Ranunculales</taxon>
        <taxon>Ranunculaceae</taxon>
        <taxon>Coptidoideae</taxon>
        <taxon>Coptis</taxon>
    </lineage>
</organism>
<feature type="domain" description="F-box associated beta-propeller type 3" evidence="1">
    <location>
        <begin position="146"/>
        <end position="350"/>
    </location>
</feature>
<evidence type="ECO:0000313" key="2">
    <source>
        <dbReference type="EMBL" id="KAF9620557.1"/>
    </source>
</evidence>
<dbReference type="Pfam" id="PF08268">
    <property type="entry name" value="FBA_3"/>
    <property type="match status" value="1"/>
</dbReference>